<protein>
    <submittedName>
        <fullName evidence="11">Splicing factor 3B subunit 1</fullName>
    </submittedName>
</protein>
<dbReference type="EMBL" id="BDQF01000009">
    <property type="protein sequence ID" value="GAW80731.1"/>
    <property type="molecule type" value="Genomic_DNA"/>
</dbReference>
<dbReference type="InterPro" id="IPR016024">
    <property type="entry name" value="ARM-type_fold"/>
</dbReference>
<evidence type="ECO:0000256" key="2">
    <source>
        <dbReference type="ARBA" id="ARBA00005754"/>
    </source>
</evidence>
<evidence type="ECO:0000256" key="7">
    <source>
        <dbReference type="ARBA" id="ARBA00023242"/>
    </source>
</evidence>
<evidence type="ECO:0000313" key="12">
    <source>
        <dbReference type="Proteomes" id="UP000195521"/>
    </source>
</evidence>
<evidence type="ECO:0000313" key="11">
    <source>
        <dbReference type="EMBL" id="GAW80731.1"/>
    </source>
</evidence>
<evidence type="ECO:0000259" key="9">
    <source>
        <dbReference type="Pfam" id="PF08920"/>
    </source>
</evidence>
<name>A0A1Y1JDY0_PLAGO</name>
<dbReference type="InterPro" id="IPR038737">
    <property type="entry name" value="SF3b_su1-like"/>
</dbReference>
<dbReference type="RefSeq" id="XP_028543320.1">
    <property type="nucleotide sequence ID" value="XM_028687519.1"/>
</dbReference>
<accession>A0A1Y1JDY0</accession>
<evidence type="ECO:0000259" key="10">
    <source>
        <dbReference type="Pfam" id="PF22646"/>
    </source>
</evidence>
<dbReference type="GeneID" id="39747447"/>
<gene>
    <name evidence="11" type="ORF">PGO_082970</name>
</gene>
<dbReference type="OrthoDB" id="438939at2759"/>
<evidence type="ECO:0000256" key="5">
    <source>
        <dbReference type="ARBA" id="ARBA00022737"/>
    </source>
</evidence>
<evidence type="ECO:0000256" key="1">
    <source>
        <dbReference type="ARBA" id="ARBA00004123"/>
    </source>
</evidence>
<keyword evidence="3" id="KW-0507">mRNA processing</keyword>
<dbReference type="Proteomes" id="UP000195521">
    <property type="component" value="Unassembled WGS sequence"/>
</dbReference>
<dbReference type="InterPro" id="IPR015016">
    <property type="entry name" value="SF3b_su1"/>
</dbReference>
<comment type="similarity">
    <text evidence="2">Belongs to the SF3B1 family.</text>
</comment>
<feature type="domain" description="Phosphatase PP2A regulatory subunit A/Splicing factor 3B subunit 1-like HEAT repeat" evidence="10">
    <location>
        <begin position="1195"/>
        <end position="1271"/>
    </location>
</feature>
<feature type="compositionally biased region" description="Basic and acidic residues" evidence="8">
    <location>
        <begin position="1"/>
        <end position="18"/>
    </location>
</feature>
<feature type="region of interest" description="Disordered" evidence="8">
    <location>
        <begin position="159"/>
        <end position="224"/>
    </location>
</feature>
<dbReference type="PANTHER" id="PTHR12097">
    <property type="entry name" value="SPLICING FACTOR 3B, SUBUNIT 1-RELATED"/>
    <property type="match status" value="1"/>
</dbReference>
<proteinExistence type="inferred from homology"/>
<dbReference type="GO" id="GO:0000245">
    <property type="term" value="P:spliceosomal complex assembly"/>
    <property type="evidence" value="ECO:0007669"/>
    <property type="project" value="InterPro"/>
</dbReference>
<dbReference type="GO" id="GO:0003729">
    <property type="term" value="F:mRNA binding"/>
    <property type="evidence" value="ECO:0007669"/>
    <property type="project" value="InterPro"/>
</dbReference>
<evidence type="ECO:0000256" key="3">
    <source>
        <dbReference type="ARBA" id="ARBA00022664"/>
    </source>
</evidence>
<dbReference type="Pfam" id="PF08920">
    <property type="entry name" value="SF3b1"/>
    <property type="match status" value="1"/>
</dbReference>
<reference evidence="12" key="1">
    <citation type="submission" date="2017-04" db="EMBL/GenBank/DDBJ databases">
        <title>Plasmodium gonderi genome.</title>
        <authorList>
            <person name="Arisue N."/>
            <person name="Honma H."/>
            <person name="Kawai S."/>
            <person name="Tougan T."/>
            <person name="Tanabe K."/>
            <person name="Horii T."/>
        </authorList>
    </citation>
    <scope>NUCLEOTIDE SEQUENCE [LARGE SCALE GENOMIC DNA]</scope>
    <source>
        <strain evidence="12">ATCC 30045</strain>
    </source>
</reference>
<dbReference type="GO" id="GO:0005681">
    <property type="term" value="C:spliceosomal complex"/>
    <property type="evidence" value="ECO:0007669"/>
    <property type="project" value="UniProtKB-KW"/>
</dbReference>
<evidence type="ECO:0000256" key="6">
    <source>
        <dbReference type="ARBA" id="ARBA00023187"/>
    </source>
</evidence>
<organism evidence="11 12">
    <name type="scientific">Plasmodium gonderi</name>
    <dbReference type="NCBI Taxonomy" id="77519"/>
    <lineage>
        <taxon>Eukaryota</taxon>
        <taxon>Sar</taxon>
        <taxon>Alveolata</taxon>
        <taxon>Apicomplexa</taxon>
        <taxon>Aconoidasida</taxon>
        <taxon>Haemosporida</taxon>
        <taxon>Plasmodiidae</taxon>
        <taxon>Plasmodium</taxon>
        <taxon>Plasmodium (Plasmodium)</taxon>
    </lineage>
</organism>
<dbReference type="Pfam" id="PF22646">
    <property type="entry name" value="PPP2R1A-like_HEAT"/>
    <property type="match status" value="1"/>
</dbReference>
<dbReference type="OMA" id="QIRMKPY"/>
<dbReference type="InterPro" id="IPR054573">
    <property type="entry name" value="PP2A/SF3B1-like_HEAT"/>
</dbReference>
<keyword evidence="7" id="KW-0539">Nucleus</keyword>
<keyword evidence="12" id="KW-1185">Reference proteome</keyword>
<dbReference type="FunFam" id="1.25.10.10:FF:000088">
    <property type="entry name" value="Splicing factor 3b, subunit 1"/>
    <property type="match status" value="1"/>
</dbReference>
<feature type="compositionally biased region" description="Low complexity" evidence="8">
    <location>
        <begin position="161"/>
        <end position="170"/>
    </location>
</feature>
<keyword evidence="6" id="KW-0508">mRNA splicing</keyword>
<comment type="subcellular location">
    <subcellularLocation>
        <location evidence="1">Nucleus</location>
    </subcellularLocation>
</comment>
<evidence type="ECO:0000256" key="4">
    <source>
        <dbReference type="ARBA" id="ARBA00022728"/>
    </source>
</evidence>
<keyword evidence="4" id="KW-0747">Spliceosome</keyword>
<feature type="region of interest" description="Disordered" evidence="8">
    <location>
        <begin position="1"/>
        <end position="30"/>
    </location>
</feature>
<dbReference type="SUPFAM" id="SSF48371">
    <property type="entry name" value="ARM repeat"/>
    <property type="match status" value="1"/>
</dbReference>
<sequence>MGGSRRNEYDTEKKEGMKKGNFGSEEMNGDMRGGLVGGGGGIQYDLEIEPILNDEDSMNQMHGKRDGHNNVNINKLKNEIIQNDLLSNEEIDDQSLGLVKDKSIKRRENEFQRKKYEYMLSPERADPFAEKSPSPGERTYADVMMDINNENHKLKLINNVTSGGTSSSASQTKNRKLRWSVVENDSTDKQRADPALLGSSTSITSNKTTEASKKDHAKSKWDFVSEEENKSSSFGYMPTPAPSKWVDTPFIISGSVTSSAATNTEIAKEVAKEVAAGVGTSSSMAATPSGNMKKKRISRWDKVGEGINASTADHAAHLDMMKTPKASMVVDSIGSAAASGSTSSMLKTPYLMIPGTGNFINTPFVMNPIGNNVVNGKMFNTPMTPGLASIATDSIIKMKIRNEMEIRNRPLTDEDLNELLPSEGYEIVKPPEEYEAIRKNKLKQFFKNTVSSTTSVATPLAFIGGSVPLGMTGSLANDGSTNLKIPLMSGLVSRAPVTNQDDEGNENTGLQTPYINNNLLQSTLISGTPFYDIPTANNNMLKEIEGDPNLLLQNKQFEINNPQLLSELKYVQLKNEDFIYFNKLFQNVDESDLSQDELKERKFMILLLKIKNGTPSIRRAALRSITDKVKELGPDILFNLILPLMMQNTLEDQERHLLVKVIDRILFKLDDLVRPYVHKILVVIEPLLIDEDYYARVEGREIISNLAKAAGLATMIGIMRPDIDHPDEYVRNTTARAFAVVASALGIPSLILFLKAVCQSKKNWEARHTGIKIVQQIAILMGCAVLPHLKQLVSIVSHGLHDDQQKVKTITALAIAALAEAAAPYGIEAFDSVLRPLWKGITEHRGKVLAAFLKAIGLIIPLMDPYHANYYTKEVMIILINEFNTPDEEMKKIVLKCVKQCIQTEGIDKDYINQEVVNPFFEKFWVLRSSGDKRNLHLIVETTVEIANKIGGALVIARLVDDLKDPSEQFRKMVMQTIQSIVNNQGVDDIDQKLEEQLIDGILYAFQEQASDDYYILLNSFDTIVNKLQLRMKPYLPQIAGIIRWRLNTPLPKIRQQSAELISRIANLMNICQEHQMLGHLALYLYEYLGEEYPEVLGNIIGALKSIVVVLGVQNMTPPIKDLLPRITPILKNRHEKVQENVIDLLGIIADKGGDLVSPKEWDRICFDLIELLKSNKKLIRRATIQTFGYIARTIGPFEVLTVLLNNLRVQERQLRVCTTVAIAIVADTCLPYSVLAALMNEYKTQDLNVQNGVLKALSFMFEYIGEIAKDYVYAVVPLLEHALMDRDLVHRQIATWACKHLALGCFGLNREDALIHLLNYVWPNIFETSPHLIQAVIDSLDGFRVALGPAIIFQYLVQGIFHPSRKVREIYWKIYNNVYIGHQDSLIPIYPPFERLNDSNFLRDELRYTL</sequence>
<feature type="compositionally biased region" description="Polar residues" evidence="8">
    <location>
        <begin position="198"/>
        <end position="209"/>
    </location>
</feature>
<dbReference type="InterPro" id="IPR011989">
    <property type="entry name" value="ARM-like"/>
</dbReference>
<comment type="caution">
    <text evidence="11">The sequence shown here is derived from an EMBL/GenBank/DDBJ whole genome shotgun (WGS) entry which is preliminary data.</text>
</comment>
<dbReference type="FunFam" id="1.25.10.10:FF:000039">
    <property type="entry name" value="Splicing factor 3B subunit 1"/>
    <property type="match status" value="1"/>
</dbReference>
<feature type="compositionally biased region" description="Basic and acidic residues" evidence="8">
    <location>
        <begin position="210"/>
        <end position="224"/>
    </location>
</feature>
<keyword evidence="5" id="KW-0677">Repeat</keyword>
<feature type="domain" description="Splicing factor 3B subunit 1" evidence="9">
    <location>
        <begin position="293"/>
        <end position="449"/>
    </location>
</feature>
<dbReference type="Gene3D" id="1.25.10.10">
    <property type="entry name" value="Leucine-rich Repeat Variant"/>
    <property type="match status" value="3"/>
</dbReference>
<evidence type="ECO:0000256" key="8">
    <source>
        <dbReference type="SAM" id="MobiDB-lite"/>
    </source>
</evidence>